<keyword evidence="8 12" id="KW-0675">Receptor</keyword>
<dbReference type="AlphaFoldDB" id="A0A310SMC7"/>
<dbReference type="InterPro" id="IPR002159">
    <property type="entry name" value="CD36_fam"/>
</dbReference>
<keyword evidence="7 10" id="KW-1015">Disulfide bond</keyword>
<dbReference type="GO" id="GO:0005737">
    <property type="term" value="C:cytoplasm"/>
    <property type="evidence" value="ECO:0007669"/>
    <property type="project" value="TreeGrafter"/>
</dbReference>
<comment type="similarity">
    <text evidence="2">Belongs to the CD36 family.</text>
</comment>
<keyword evidence="4 11" id="KW-0812">Transmembrane</keyword>
<keyword evidence="3" id="KW-1003">Cell membrane</keyword>
<keyword evidence="13" id="KW-1185">Reference proteome</keyword>
<evidence type="ECO:0000313" key="12">
    <source>
        <dbReference type="EMBL" id="OAD56141.1"/>
    </source>
</evidence>
<evidence type="ECO:0000256" key="2">
    <source>
        <dbReference type="ARBA" id="ARBA00010532"/>
    </source>
</evidence>
<dbReference type="InterPro" id="IPR005428">
    <property type="entry name" value="CD36/SCARB1/SNMP1"/>
</dbReference>
<dbReference type="Proteomes" id="UP000250275">
    <property type="component" value="Unassembled WGS sequence"/>
</dbReference>
<feature type="transmembrane region" description="Helical" evidence="11">
    <location>
        <begin position="487"/>
        <end position="509"/>
    </location>
</feature>
<feature type="disulfide bond" evidence="10">
    <location>
        <begin position="381"/>
        <end position="386"/>
    </location>
</feature>
<sequence length="577" mass="65808">MKDFSMIWNRIAGRRYSAVNVSQNQNDSNEPVEMSISQKTSTLARKSSIAVNHLFNAALSIHADGRPKWQSIFILMTLGSLGLVTGCILFVFQPYDSLFKLKVIFSPGGEIFEMWRKPDVELYLKVYLFNVTNSLEYLSGEESKLKFQEVGPYVYRESLEHGNVQFNDNNTVTAMLNHPLKYIPEMSNGTEEDELILPNIALLSITNVMRNSAYFTRLGLTFLVSQTDSRPLVKMTAKEFMFGYKSTLVTVGNKIMPSWIKFDKLGLIDRMYDFDGDYVTVYTGKNDIHRTGLIEKFNGNVNLPQWTGKCANVNGASDGAKFPSFIQPNDTILFFRKSLCRSAYMTRTGETFIKGLHTYEYKFVENILDNGVHNPENKCFCRHGYCLKAGLIDVTDCYYGFPIALSYPHFYKADPTILEAVEGLNPRRDLHESFAYVQPKSGLPVKLAFRFQINMALQNIGYVSAVEKFENLVLPLLWFEIVILQDVLIYSLFIVSIVLVALGVHKIFLYKPKGSILPRQWLDSGIQNKKLQLFNNRQISHKINEMDTYYSSLIESKDMNTISEGNTEVSSLKQEIV</sequence>
<keyword evidence="6 11" id="KW-0472">Membrane</keyword>
<protein>
    <submittedName>
        <fullName evidence="12">Scavenger receptor class B member 1</fullName>
    </submittedName>
</protein>
<dbReference type="GO" id="GO:0005044">
    <property type="term" value="F:scavenger receptor activity"/>
    <property type="evidence" value="ECO:0007669"/>
    <property type="project" value="TreeGrafter"/>
</dbReference>
<evidence type="ECO:0000256" key="10">
    <source>
        <dbReference type="PIRSR" id="PIRSR605428-52"/>
    </source>
</evidence>
<reference evidence="12 13" key="1">
    <citation type="submission" date="2015-07" db="EMBL/GenBank/DDBJ databases">
        <title>The genome of Eufriesea mexicana.</title>
        <authorList>
            <person name="Pan H."/>
            <person name="Kapheim K."/>
        </authorList>
    </citation>
    <scope>NUCLEOTIDE SEQUENCE [LARGE SCALE GENOMIC DNA]</scope>
    <source>
        <strain evidence="12">0111107269</strain>
        <tissue evidence="12">Whole body</tissue>
    </source>
</reference>
<evidence type="ECO:0000256" key="1">
    <source>
        <dbReference type="ARBA" id="ARBA00004651"/>
    </source>
</evidence>
<evidence type="ECO:0000256" key="6">
    <source>
        <dbReference type="ARBA" id="ARBA00023136"/>
    </source>
</evidence>
<name>A0A310SMC7_9HYME</name>
<accession>A0A310SMC7</accession>
<keyword evidence="9" id="KW-0325">Glycoprotein</keyword>
<evidence type="ECO:0000256" key="5">
    <source>
        <dbReference type="ARBA" id="ARBA00022989"/>
    </source>
</evidence>
<organism evidence="12 13">
    <name type="scientific">Eufriesea mexicana</name>
    <dbReference type="NCBI Taxonomy" id="516756"/>
    <lineage>
        <taxon>Eukaryota</taxon>
        <taxon>Metazoa</taxon>
        <taxon>Ecdysozoa</taxon>
        <taxon>Arthropoda</taxon>
        <taxon>Hexapoda</taxon>
        <taxon>Insecta</taxon>
        <taxon>Pterygota</taxon>
        <taxon>Neoptera</taxon>
        <taxon>Endopterygota</taxon>
        <taxon>Hymenoptera</taxon>
        <taxon>Apocrita</taxon>
        <taxon>Aculeata</taxon>
        <taxon>Apoidea</taxon>
        <taxon>Anthophila</taxon>
        <taxon>Apidae</taxon>
        <taxon>Eufriesea</taxon>
    </lineage>
</organism>
<dbReference type="OrthoDB" id="18585at2759"/>
<evidence type="ECO:0000256" key="9">
    <source>
        <dbReference type="ARBA" id="ARBA00023180"/>
    </source>
</evidence>
<dbReference type="PRINTS" id="PR01610">
    <property type="entry name" value="CD36ANTIGEN"/>
</dbReference>
<evidence type="ECO:0000256" key="8">
    <source>
        <dbReference type="ARBA" id="ARBA00023170"/>
    </source>
</evidence>
<feature type="transmembrane region" description="Helical" evidence="11">
    <location>
        <begin position="72"/>
        <end position="92"/>
    </location>
</feature>
<dbReference type="EMBL" id="KQ762196">
    <property type="protein sequence ID" value="OAD56141.1"/>
    <property type="molecule type" value="Genomic_DNA"/>
</dbReference>
<dbReference type="PANTHER" id="PTHR11923">
    <property type="entry name" value="SCAVENGER RECEPTOR CLASS B TYPE-1 SR-B1"/>
    <property type="match status" value="1"/>
</dbReference>
<dbReference type="Pfam" id="PF01130">
    <property type="entry name" value="CD36"/>
    <property type="match status" value="1"/>
</dbReference>
<evidence type="ECO:0000313" key="13">
    <source>
        <dbReference type="Proteomes" id="UP000250275"/>
    </source>
</evidence>
<dbReference type="PANTHER" id="PTHR11923:SF67">
    <property type="entry name" value="RE68569P"/>
    <property type="match status" value="1"/>
</dbReference>
<evidence type="ECO:0000256" key="3">
    <source>
        <dbReference type="ARBA" id="ARBA00022475"/>
    </source>
</evidence>
<proteinExistence type="inferred from homology"/>
<evidence type="ECO:0000256" key="11">
    <source>
        <dbReference type="SAM" id="Phobius"/>
    </source>
</evidence>
<feature type="disulfide bond" evidence="10">
    <location>
        <begin position="310"/>
        <end position="379"/>
    </location>
</feature>
<comment type="subcellular location">
    <subcellularLocation>
        <location evidence="1">Cell membrane</location>
        <topology evidence="1">Multi-pass membrane protein</topology>
    </subcellularLocation>
</comment>
<dbReference type="PRINTS" id="PR01609">
    <property type="entry name" value="CD36FAMILY"/>
</dbReference>
<gene>
    <name evidence="12" type="ORF">WN48_04015</name>
</gene>
<evidence type="ECO:0000256" key="7">
    <source>
        <dbReference type="ARBA" id="ARBA00023157"/>
    </source>
</evidence>
<keyword evidence="5 11" id="KW-1133">Transmembrane helix</keyword>
<evidence type="ECO:0000256" key="4">
    <source>
        <dbReference type="ARBA" id="ARBA00022692"/>
    </source>
</evidence>
<dbReference type="GO" id="GO:0005886">
    <property type="term" value="C:plasma membrane"/>
    <property type="evidence" value="ECO:0007669"/>
    <property type="project" value="UniProtKB-SubCell"/>
</dbReference>
<feature type="disulfide bond" evidence="10">
    <location>
        <begin position="340"/>
        <end position="397"/>
    </location>
</feature>